<proteinExistence type="predicted"/>
<feature type="non-terminal residue" evidence="2">
    <location>
        <position position="1"/>
    </location>
</feature>
<dbReference type="EMBL" id="QEFC01001219">
    <property type="protein sequence ID" value="KAE9458982.1"/>
    <property type="molecule type" value="Genomic_DNA"/>
</dbReference>
<comment type="caution">
    <text evidence="2">The sequence shown here is derived from an EMBL/GenBank/DDBJ whole genome shotgun (WGS) entry which is preliminary data.</text>
</comment>
<evidence type="ECO:0000256" key="1">
    <source>
        <dbReference type="SAM" id="MobiDB-lite"/>
    </source>
</evidence>
<gene>
    <name evidence="2" type="ORF">C3L33_09104</name>
</gene>
<dbReference type="OrthoDB" id="1744952at2759"/>
<reference evidence="2 3" key="1">
    <citation type="journal article" date="2019" name="Genome Biol. Evol.">
        <title>The Rhododendron genome and chromosomal organization provide insight into shared whole-genome duplications across the heath family (Ericaceae).</title>
        <authorList>
            <person name="Soza V.L."/>
            <person name="Lindsley D."/>
            <person name="Waalkes A."/>
            <person name="Ramage E."/>
            <person name="Patwardhan R.P."/>
            <person name="Burton J.N."/>
            <person name="Adey A."/>
            <person name="Kumar A."/>
            <person name="Qiu R."/>
            <person name="Shendure J."/>
            <person name="Hall B."/>
        </authorList>
    </citation>
    <scope>NUCLEOTIDE SEQUENCE [LARGE SCALE GENOMIC DNA]</scope>
    <source>
        <strain evidence="2">RSF 1966-606</strain>
    </source>
</reference>
<name>A0A6A4LNW8_9ERIC</name>
<dbReference type="AlphaFoldDB" id="A0A6A4LNW8"/>
<organism evidence="2 3">
    <name type="scientific">Rhododendron williamsianum</name>
    <dbReference type="NCBI Taxonomy" id="262921"/>
    <lineage>
        <taxon>Eukaryota</taxon>
        <taxon>Viridiplantae</taxon>
        <taxon>Streptophyta</taxon>
        <taxon>Embryophyta</taxon>
        <taxon>Tracheophyta</taxon>
        <taxon>Spermatophyta</taxon>
        <taxon>Magnoliopsida</taxon>
        <taxon>eudicotyledons</taxon>
        <taxon>Gunneridae</taxon>
        <taxon>Pentapetalae</taxon>
        <taxon>asterids</taxon>
        <taxon>Ericales</taxon>
        <taxon>Ericaceae</taxon>
        <taxon>Ericoideae</taxon>
        <taxon>Rhodoreae</taxon>
        <taxon>Rhododendron</taxon>
    </lineage>
</organism>
<evidence type="ECO:0000313" key="2">
    <source>
        <dbReference type="EMBL" id="KAE9458982.1"/>
    </source>
</evidence>
<accession>A0A6A4LNW8</accession>
<evidence type="ECO:0000313" key="3">
    <source>
        <dbReference type="Proteomes" id="UP000428333"/>
    </source>
</evidence>
<dbReference type="Proteomes" id="UP000428333">
    <property type="component" value="Linkage Group LG05"/>
</dbReference>
<sequence length="107" mass="12143">KSRHRLRGGRGTLGRQGRGRTTGDATASNAESGAEPANRLGGKLLSDEYVHRVVEALFMRRRQHKETVSREGTGLAGKRRRDLIEWCVSQQNEKTNNTFPRRWQQLS</sequence>
<feature type="region of interest" description="Disordered" evidence="1">
    <location>
        <begin position="1"/>
        <end position="40"/>
    </location>
</feature>
<keyword evidence="3" id="KW-1185">Reference proteome</keyword>
<protein>
    <submittedName>
        <fullName evidence="2">Uncharacterized protein</fullName>
    </submittedName>
</protein>